<protein>
    <submittedName>
        <fullName evidence="12">Small-conductance mechanosensitive channel</fullName>
    </submittedName>
</protein>
<comment type="subcellular location">
    <subcellularLocation>
        <location evidence="1">Cell membrane</location>
        <topology evidence="1">Multi-pass membrane protein</topology>
    </subcellularLocation>
</comment>
<evidence type="ECO:0000313" key="12">
    <source>
        <dbReference type="EMBL" id="PWK30966.1"/>
    </source>
</evidence>
<accession>A0A316EJK0</accession>
<evidence type="ECO:0000256" key="1">
    <source>
        <dbReference type="ARBA" id="ARBA00004651"/>
    </source>
</evidence>
<dbReference type="Proteomes" id="UP000245754">
    <property type="component" value="Unassembled WGS sequence"/>
</dbReference>
<feature type="transmembrane region" description="Helical" evidence="7">
    <location>
        <begin position="533"/>
        <end position="555"/>
    </location>
</feature>
<reference evidence="12 13" key="1">
    <citation type="submission" date="2018-05" db="EMBL/GenBank/DDBJ databases">
        <title>Genomic Encyclopedia of Type Strains, Phase IV (KMG-V): Genome sequencing to study the core and pangenomes of soil and plant-associated prokaryotes.</title>
        <authorList>
            <person name="Whitman W."/>
        </authorList>
    </citation>
    <scope>NUCLEOTIDE SEQUENCE [LARGE SCALE GENOMIC DNA]</scope>
    <source>
        <strain evidence="12 13">SLV-132</strain>
    </source>
</reference>
<dbReference type="Pfam" id="PF00924">
    <property type="entry name" value="MS_channel_2nd"/>
    <property type="match status" value="1"/>
</dbReference>
<keyword evidence="8" id="KW-0732">Signal</keyword>
<evidence type="ECO:0000259" key="11">
    <source>
        <dbReference type="Pfam" id="PF21088"/>
    </source>
</evidence>
<dbReference type="Gene3D" id="3.30.70.100">
    <property type="match status" value="1"/>
</dbReference>
<feature type="transmembrane region" description="Helical" evidence="7">
    <location>
        <begin position="242"/>
        <end position="269"/>
    </location>
</feature>
<dbReference type="InterPro" id="IPR049142">
    <property type="entry name" value="MS_channel_1st"/>
</dbReference>
<evidence type="ECO:0000259" key="9">
    <source>
        <dbReference type="Pfam" id="PF00924"/>
    </source>
</evidence>
<feature type="transmembrane region" description="Helical" evidence="7">
    <location>
        <begin position="438"/>
        <end position="458"/>
    </location>
</feature>
<feature type="domain" description="Mechanosensitive ion channel MscS" evidence="9">
    <location>
        <begin position="579"/>
        <end position="643"/>
    </location>
</feature>
<dbReference type="PANTHER" id="PTHR30460">
    <property type="entry name" value="MODERATE CONDUCTANCE MECHANOSENSITIVE CHANNEL YBIO"/>
    <property type="match status" value="1"/>
</dbReference>
<keyword evidence="6 7" id="KW-0472">Membrane</keyword>
<keyword evidence="3" id="KW-1003">Cell membrane</keyword>
<dbReference type="Pfam" id="PF21082">
    <property type="entry name" value="MS_channel_3rd"/>
    <property type="match status" value="1"/>
</dbReference>
<keyword evidence="4 7" id="KW-0812">Transmembrane</keyword>
<dbReference type="InterPro" id="IPR045276">
    <property type="entry name" value="YbiO_bact"/>
</dbReference>
<sequence>MHLPPRLCFLRDIARRALAFVTLTWLSLTILAALPAHAAPANPLVAAAQKLEASAAPPASEPLAQSLDQIIGTLQNDKQRQTLVDQLKALRSGLDASAVAAAGPASAAQPGLIGVVTKALDQVDSSLDKQHGALQYWSWRIRFAGEEWHAALTMNNTRPKIVSIREFGTVLLAWAVAGWLFWELGRRLHQRKLQPARPTHLPTVPSWIDVGIYFLRRIGPWIVAFALTVLLTYQVFGRTPASMAAVLVALSILCGALLSAFCQVIFAVFSSAHRAAAVRDLLYHSPWLLFATGALAALGEAATDSRVIAALGASLSALIGTFANILAAILIAAFSLRFRRQIGQLISFRPLATRQSYPAWMDMLRLAGQAWHLPVLAVVMASVLGTLMASGRADEILRRAVVSVTLFVAATLLNLVVGRSPKATTRPPRMRDRLRSAYIARFGRFAVALVRVIIWFSFLEITARVWDTSLMQLAQSTLFGRHVVQATVSVIAIVLLAWLVWLLIDTAITQTLTPTHGRVGQQPSLRAKTILPLVRNASFVALLVVALIAVLANLGVNVTPLLAGAGVIGLAIGFGAQSLVQDLITGLFIVIEDSIAIGDSIELPDHAGVVEGMTIRTVRLRDGKGALHTLPYSQIKAVKNLSRGYAYAVFNISVAYDSDFDRALEIIRSTGTEVSRDHRYSRNLLSSLDILGLDRFDPNGIVVLAQYKTRPLMQSEISRAFNVRLKRNFDKAGIRMAAPRVTVQVDGGVARTDTEIQAGQAAGADVETAAKAAGVAAAAGAATMTSEASNSA</sequence>
<proteinExistence type="inferred from homology"/>
<evidence type="ECO:0000256" key="6">
    <source>
        <dbReference type="ARBA" id="ARBA00023136"/>
    </source>
</evidence>
<feature type="transmembrane region" description="Helical" evidence="7">
    <location>
        <begin position="478"/>
        <end position="504"/>
    </location>
</feature>
<dbReference type="SUPFAM" id="SSF82689">
    <property type="entry name" value="Mechanosensitive channel protein MscS (YggB), C-terminal domain"/>
    <property type="match status" value="1"/>
</dbReference>
<comment type="similarity">
    <text evidence="2">Belongs to the MscS (TC 1.A.23) family.</text>
</comment>
<evidence type="ECO:0000259" key="10">
    <source>
        <dbReference type="Pfam" id="PF21082"/>
    </source>
</evidence>
<comment type="caution">
    <text evidence="12">The sequence shown here is derived from an EMBL/GenBank/DDBJ whole genome shotgun (WGS) entry which is preliminary data.</text>
</comment>
<dbReference type="InterPro" id="IPR010920">
    <property type="entry name" value="LSM_dom_sf"/>
</dbReference>
<organism evidence="12 13">
    <name type="scientific">Cupriavidus plantarum</name>
    <dbReference type="NCBI Taxonomy" id="942865"/>
    <lineage>
        <taxon>Bacteria</taxon>
        <taxon>Pseudomonadati</taxon>
        <taxon>Pseudomonadota</taxon>
        <taxon>Betaproteobacteria</taxon>
        <taxon>Burkholderiales</taxon>
        <taxon>Burkholderiaceae</taxon>
        <taxon>Cupriavidus</taxon>
    </lineage>
</organism>
<dbReference type="InterPro" id="IPR011014">
    <property type="entry name" value="MscS_channel_TM-2"/>
</dbReference>
<evidence type="ECO:0000313" key="13">
    <source>
        <dbReference type="Proteomes" id="UP000245754"/>
    </source>
</evidence>
<feature type="domain" description="Mechanosensitive ion channel transmembrane helices 2/3" evidence="11">
    <location>
        <begin position="539"/>
        <end position="577"/>
    </location>
</feature>
<evidence type="ECO:0000256" key="7">
    <source>
        <dbReference type="SAM" id="Phobius"/>
    </source>
</evidence>
<feature type="transmembrane region" description="Helical" evidence="7">
    <location>
        <begin position="162"/>
        <end position="182"/>
    </location>
</feature>
<dbReference type="InterPro" id="IPR006685">
    <property type="entry name" value="MscS_channel_2nd"/>
</dbReference>
<evidence type="ECO:0000256" key="2">
    <source>
        <dbReference type="ARBA" id="ARBA00008017"/>
    </source>
</evidence>
<feature type="transmembrane region" description="Helical" evidence="7">
    <location>
        <begin position="308"/>
        <end position="334"/>
    </location>
</feature>
<evidence type="ECO:0000256" key="3">
    <source>
        <dbReference type="ARBA" id="ARBA00022475"/>
    </source>
</evidence>
<dbReference type="InterPro" id="IPR011066">
    <property type="entry name" value="MscS_channel_C_sf"/>
</dbReference>
<dbReference type="Pfam" id="PF21088">
    <property type="entry name" value="MS_channel_1st"/>
    <property type="match status" value="1"/>
</dbReference>
<dbReference type="InterPro" id="IPR049278">
    <property type="entry name" value="MS_channel_C"/>
</dbReference>
<dbReference type="SUPFAM" id="SSF50182">
    <property type="entry name" value="Sm-like ribonucleoproteins"/>
    <property type="match status" value="1"/>
</dbReference>
<dbReference type="SUPFAM" id="SSF82861">
    <property type="entry name" value="Mechanosensitive channel protein MscS (YggB), transmembrane region"/>
    <property type="match status" value="1"/>
</dbReference>
<dbReference type="GO" id="GO:0008381">
    <property type="term" value="F:mechanosensitive monoatomic ion channel activity"/>
    <property type="evidence" value="ECO:0007669"/>
    <property type="project" value="InterPro"/>
</dbReference>
<gene>
    <name evidence="12" type="ORF">C7419_1117</name>
</gene>
<dbReference type="GO" id="GO:0005886">
    <property type="term" value="C:plasma membrane"/>
    <property type="evidence" value="ECO:0007669"/>
    <property type="project" value="UniProtKB-SubCell"/>
</dbReference>
<dbReference type="EMBL" id="QGGT01000011">
    <property type="protein sequence ID" value="PWK30966.1"/>
    <property type="molecule type" value="Genomic_DNA"/>
</dbReference>
<feature type="transmembrane region" description="Helical" evidence="7">
    <location>
        <begin position="218"/>
        <end position="236"/>
    </location>
</feature>
<dbReference type="PANTHER" id="PTHR30460:SF0">
    <property type="entry name" value="MODERATE CONDUCTANCE MECHANOSENSITIVE CHANNEL YBIO"/>
    <property type="match status" value="1"/>
</dbReference>
<keyword evidence="13" id="KW-1185">Reference proteome</keyword>
<dbReference type="Gene3D" id="2.30.30.60">
    <property type="match status" value="1"/>
</dbReference>
<dbReference type="AlphaFoldDB" id="A0A316EJK0"/>
<evidence type="ECO:0000256" key="5">
    <source>
        <dbReference type="ARBA" id="ARBA00022989"/>
    </source>
</evidence>
<feature type="chain" id="PRO_5016321695" evidence="8">
    <location>
        <begin position="39"/>
        <end position="792"/>
    </location>
</feature>
<keyword evidence="5 7" id="KW-1133">Transmembrane helix</keyword>
<dbReference type="Gene3D" id="1.10.287.1260">
    <property type="match status" value="1"/>
</dbReference>
<dbReference type="InterPro" id="IPR023408">
    <property type="entry name" value="MscS_beta-dom_sf"/>
</dbReference>
<feature type="transmembrane region" description="Helical" evidence="7">
    <location>
        <begin position="396"/>
        <end position="417"/>
    </location>
</feature>
<feature type="transmembrane region" description="Helical" evidence="7">
    <location>
        <begin position="281"/>
        <end position="302"/>
    </location>
</feature>
<name>A0A316EJK0_9BURK</name>
<feature type="domain" description="Mechanosensitive ion channel MscS C-terminal" evidence="10">
    <location>
        <begin position="649"/>
        <end position="736"/>
    </location>
</feature>
<evidence type="ECO:0000256" key="4">
    <source>
        <dbReference type="ARBA" id="ARBA00022692"/>
    </source>
</evidence>
<feature type="transmembrane region" description="Helical" evidence="7">
    <location>
        <begin position="370"/>
        <end position="390"/>
    </location>
</feature>
<evidence type="ECO:0000256" key="8">
    <source>
        <dbReference type="SAM" id="SignalP"/>
    </source>
</evidence>
<feature type="signal peptide" evidence="8">
    <location>
        <begin position="1"/>
        <end position="38"/>
    </location>
</feature>